<feature type="domain" description="BZIP" evidence="2">
    <location>
        <begin position="15"/>
        <end position="66"/>
    </location>
</feature>
<evidence type="ECO:0000313" key="3">
    <source>
        <dbReference type="EMBL" id="KAG5675205.1"/>
    </source>
</evidence>
<dbReference type="SMART" id="SM00338">
    <property type="entry name" value="BRLZ"/>
    <property type="match status" value="1"/>
</dbReference>
<comment type="caution">
    <text evidence="3">The sequence shown here is derived from an EMBL/GenBank/DDBJ whole genome shotgun (WGS) entry which is preliminary data.</text>
</comment>
<dbReference type="InterPro" id="IPR046347">
    <property type="entry name" value="bZIP_sf"/>
</dbReference>
<sequence>MTEKAKRFAKIDKTDPKYISRREKNRAAVSKCRLKKALEEKKRQQFCRKLQKRNHYLEGRIHGLRRCKKLFIELLLEQAKVTNRKLSQEQIEFIKAADSTDNSEEEKEEEESSETSSSTSSSDFSSSDDNSQHYNSSVNEPQLLQQYKRITDYR</sequence>
<protein>
    <recommendedName>
        <fullName evidence="2">BZIP domain-containing protein</fullName>
    </recommendedName>
</protein>
<dbReference type="Gene3D" id="1.20.5.170">
    <property type="match status" value="1"/>
</dbReference>
<keyword evidence="4" id="KW-1185">Reference proteome</keyword>
<accession>A0A9J6C045</accession>
<dbReference type="PROSITE" id="PS50217">
    <property type="entry name" value="BZIP"/>
    <property type="match status" value="1"/>
</dbReference>
<evidence type="ECO:0000313" key="4">
    <source>
        <dbReference type="Proteomes" id="UP001107558"/>
    </source>
</evidence>
<feature type="compositionally biased region" description="Polar residues" evidence="1">
    <location>
        <begin position="132"/>
        <end position="145"/>
    </location>
</feature>
<dbReference type="OrthoDB" id="10609101at2759"/>
<dbReference type="AlphaFoldDB" id="A0A9J6C045"/>
<proteinExistence type="predicted"/>
<dbReference type="SUPFAM" id="SSF57959">
    <property type="entry name" value="Leucine zipper domain"/>
    <property type="match status" value="1"/>
</dbReference>
<name>A0A9J6C045_POLVA</name>
<dbReference type="EMBL" id="JADBJN010000002">
    <property type="protein sequence ID" value="KAG5675205.1"/>
    <property type="molecule type" value="Genomic_DNA"/>
</dbReference>
<organism evidence="3 4">
    <name type="scientific">Polypedilum vanderplanki</name>
    <name type="common">Sleeping chironomid midge</name>
    <dbReference type="NCBI Taxonomy" id="319348"/>
    <lineage>
        <taxon>Eukaryota</taxon>
        <taxon>Metazoa</taxon>
        <taxon>Ecdysozoa</taxon>
        <taxon>Arthropoda</taxon>
        <taxon>Hexapoda</taxon>
        <taxon>Insecta</taxon>
        <taxon>Pterygota</taxon>
        <taxon>Neoptera</taxon>
        <taxon>Endopterygota</taxon>
        <taxon>Diptera</taxon>
        <taxon>Nematocera</taxon>
        <taxon>Chironomoidea</taxon>
        <taxon>Chironomidae</taxon>
        <taxon>Chironominae</taxon>
        <taxon>Polypedilum</taxon>
        <taxon>Polypedilum</taxon>
    </lineage>
</organism>
<feature type="compositionally biased region" description="Low complexity" evidence="1">
    <location>
        <begin position="114"/>
        <end position="129"/>
    </location>
</feature>
<feature type="compositionally biased region" description="Acidic residues" evidence="1">
    <location>
        <begin position="101"/>
        <end position="113"/>
    </location>
</feature>
<reference evidence="3" key="1">
    <citation type="submission" date="2021-03" db="EMBL/GenBank/DDBJ databases">
        <title>Chromosome level genome of the anhydrobiotic midge Polypedilum vanderplanki.</title>
        <authorList>
            <person name="Yoshida Y."/>
            <person name="Kikawada T."/>
            <person name="Gusev O."/>
        </authorList>
    </citation>
    <scope>NUCLEOTIDE SEQUENCE</scope>
    <source>
        <strain evidence="3">NIAS01</strain>
        <tissue evidence="3">Whole body or cell culture</tissue>
    </source>
</reference>
<dbReference type="GO" id="GO:0003700">
    <property type="term" value="F:DNA-binding transcription factor activity"/>
    <property type="evidence" value="ECO:0007669"/>
    <property type="project" value="InterPro"/>
</dbReference>
<evidence type="ECO:0000259" key="2">
    <source>
        <dbReference type="PROSITE" id="PS50217"/>
    </source>
</evidence>
<feature type="region of interest" description="Disordered" evidence="1">
    <location>
        <begin position="94"/>
        <end position="154"/>
    </location>
</feature>
<dbReference type="GO" id="GO:0005634">
    <property type="term" value="C:nucleus"/>
    <property type="evidence" value="ECO:0007669"/>
    <property type="project" value="UniProtKB-ARBA"/>
</dbReference>
<dbReference type="Pfam" id="PF07716">
    <property type="entry name" value="bZIP_2"/>
    <property type="match status" value="1"/>
</dbReference>
<dbReference type="Proteomes" id="UP001107558">
    <property type="component" value="Chromosome 2"/>
</dbReference>
<gene>
    <name evidence="3" type="ORF">PVAND_005129</name>
</gene>
<dbReference type="InterPro" id="IPR004827">
    <property type="entry name" value="bZIP"/>
</dbReference>
<evidence type="ECO:0000256" key="1">
    <source>
        <dbReference type="SAM" id="MobiDB-lite"/>
    </source>
</evidence>